<dbReference type="EMBL" id="CM008972">
    <property type="protein sequence ID" value="PNW76896.1"/>
    <property type="molecule type" value="Genomic_DNA"/>
</dbReference>
<keyword evidence="2" id="KW-1185">Reference proteome</keyword>
<accession>A0A2K3D8P7</accession>
<dbReference type="KEGG" id="cre:CHLRE_11g480502v5"/>
<reference evidence="1 2" key="1">
    <citation type="journal article" date="2007" name="Science">
        <title>The Chlamydomonas genome reveals the evolution of key animal and plant functions.</title>
        <authorList>
            <person name="Merchant S.S."/>
            <person name="Prochnik S.E."/>
            <person name="Vallon O."/>
            <person name="Harris E.H."/>
            <person name="Karpowicz S.J."/>
            <person name="Witman G.B."/>
            <person name="Terry A."/>
            <person name="Salamov A."/>
            <person name="Fritz-Laylin L.K."/>
            <person name="Marechal-Drouard L."/>
            <person name="Marshall W.F."/>
            <person name="Qu L.H."/>
            <person name="Nelson D.R."/>
            <person name="Sanderfoot A.A."/>
            <person name="Spalding M.H."/>
            <person name="Kapitonov V.V."/>
            <person name="Ren Q."/>
            <person name="Ferris P."/>
            <person name="Lindquist E."/>
            <person name="Shapiro H."/>
            <person name="Lucas S.M."/>
            <person name="Grimwood J."/>
            <person name="Schmutz J."/>
            <person name="Cardol P."/>
            <person name="Cerutti H."/>
            <person name="Chanfreau G."/>
            <person name="Chen C.L."/>
            <person name="Cognat V."/>
            <person name="Croft M.T."/>
            <person name="Dent R."/>
            <person name="Dutcher S."/>
            <person name="Fernandez E."/>
            <person name="Fukuzawa H."/>
            <person name="Gonzalez-Ballester D."/>
            <person name="Gonzalez-Halphen D."/>
            <person name="Hallmann A."/>
            <person name="Hanikenne M."/>
            <person name="Hippler M."/>
            <person name="Inwood W."/>
            <person name="Jabbari K."/>
            <person name="Kalanon M."/>
            <person name="Kuras R."/>
            <person name="Lefebvre P.A."/>
            <person name="Lemaire S.D."/>
            <person name="Lobanov A.V."/>
            <person name="Lohr M."/>
            <person name="Manuell A."/>
            <person name="Meier I."/>
            <person name="Mets L."/>
            <person name="Mittag M."/>
            <person name="Mittelmeier T."/>
            <person name="Moroney J.V."/>
            <person name="Moseley J."/>
            <person name="Napoli C."/>
            <person name="Nedelcu A.M."/>
            <person name="Niyogi K."/>
            <person name="Novoselov S.V."/>
            <person name="Paulsen I.T."/>
            <person name="Pazour G."/>
            <person name="Purton S."/>
            <person name="Ral J.P."/>
            <person name="Riano-Pachon D.M."/>
            <person name="Riekhof W."/>
            <person name="Rymarquis L."/>
            <person name="Schroda M."/>
            <person name="Stern D."/>
            <person name="Umen J."/>
            <person name="Willows R."/>
            <person name="Wilson N."/>
            <person name="Zimmer S.L."/>
            <person name="Allmer J."/>
            <person name="Balk J."/>
            <person name="Bisova K."/>
            <person name="Chen C.J."/>
            <person name="Elias M."/>
            <person name="Gendler K."/>
            <person name="Hauser C."/>
            <person name="Lamb M.R."/>
            <person name="Ledford H."/>
            <person name="Long J.C."/>
            <person name="Minagawa J."/>
            <person name="Page M.D."/>
            <person name="Pan J."/>
            <person name="Pootakham W."/>
            <person name="Roje S."/>
            <person name="Rose A."/>
            <person name="Stahlberg E."/>
            <person name="Terauchi A.M."/>
            <person name="Yang P."/>
            <person name="Ball S."/>
            <person name="Bowler C."/>
            <person name="Dieckmann C.L."/>
            <person name="Gladyshev V.N."/>
            <person name="Green P."/>
            <person name="Jorgensen R."/>
            <person name="Mayfield S."/>
            <person name="Mueller-Roeber B."/>
            <person name="Rajamani S."/>
            <person name="Sayre R.T."/>
            <person name="Brokstein P."/>
            <person name="Dubchak I."/>
            <person name="Goodstein D."/>
            <person name="Hornick L."/>
            <person name="Huang Y.W."/>
            <person name="Jhaveri J."/>
            <person name="Luo Y."/>
            <person name="Martinez D."/>
            <person name="Ngau W.C."/>
            <person name="Otillar B."/>
            <person name="Poliakov A."/>
            <person name="Porter A."/>
            <person name="Szajkowski L."/>
            <person name="Werner G."/>
            <person name="Zhou K."/>
            <person name="Grigoriev I.V."/>
            <person name="Rokhsar D.S."/>
            <person name="Grossman A.R."/>
        </authorList>
    </citation>
    <scope>NUCLEOTIDE SEQUENCE [LARGE SCALE GENOMIC DNA]</scope>
    <source>
        <strain evidence="2">CC-503</strain>
    </source>
</reference>
<proteinExistence type="predicted"/>
<name>A0A2K3D8P7_CHLRE</name>
<dbReference type="GeneID" id="66055348"/>
<dbReference type="PaxDb" id="3055-EDP00265"/>
<evidence type="ECO:0000313" key="2">
    <source>
        <dbReference type="Proteomes" id="UP000006906"/>
    </source>
</evidence>
<sequence length="59" mass="6335">MVNALLVCKAQRFQACADFGPLSDDPEFRQVPPLKHRSQMSAAGPVCRFSPPAAASCCI</sequence>
<dbReference type="RefSeq" id="XP_042919727.1">
    <property type="nucleotide sequence ID" value="XM_043067722.1"/>
</dbReference>
<dbReference type="Gramene" id="PNW76896">
    <property type="protein sequence ID" value="PNW76896"/>
    <property type="gene ID" value="CHLRE_11g480502v5"/>
</dbReference>
<evidence type="ECO:0000313" key="1">
    <source>
        <dbReference type="EMBL" id="PNW76896.1"/>
    </source>
</evidence>
<gene>
    <name evidence="1" type="ORF">CHLRE_11g480502v5</name>
</gene>
<dbReference type="InParanoid" id="A0A2K3D8P7"/>
<dbReference type="Proteomes" id="UP000006906">
    <property type="component" value="Chromosome 11"/>
</dbReference>
<protein>
    <submittedName>
        <fullName evidence="1">Uncharacterized protein</fullName>
    </submittedName>
</protein>
<dbReference type="AlphaFoldDB" id="A0A2K3D8P7"/>
<organism evidence="1 2">
    <name type="scientific">Chlamydomonas reinhardtii</name>
    <name type="common">Chlamydomonas smithii</name>
    <dbReference type="NCBI Taxonomy" id="3055"/>
    <lineage>
        <taxon>Eukaryota</taxon>
        <taxon>Viridiplantae</taxon>
        <taxon>Chlorophyta</taxon>
        <taxon>core chlorophytes</taxon>
        <taxon>Chlorophyceae</taxon>
        <taxon>CS clade</taxon>
        <taxon>Chlamydomonadales</taxon>
        <taxon>Chlamydomonadaceae</taxon>
        <taxon>Chlamydomonas</taxon>
    </lineage>
</organism>